<dbReference type="EMBL" id="CSAJ01001538">
    <property type="protein sequence ID" value="COY06527.1"/>
    <property type="molecule type" value="Genomic_DNA"/>
</dbReference>
<reference evidence="1 2" key="1">
    <citation type="submission" date="2015-03" db="EMBL/GenBank/DDBJ databases">
        <authorList>
            <consortium name="Pathogen Informatics"/>
        </authorList>
    </citation>
    <scope>NUCLEOTIDE SEQUENCE [LARGE SCALE GENOMIC DNA]</scope>
    <source>
        <strain evidence="1 2">M09401471</strain>
    </source>
</reference>
<sequence>MSGAANLSPARVWNVMRSRTIVFVSPSGVTVRSCCHCRMLSIVESSRNRRPGSSSAMLSRS</sequence>
<proteinExistence type="predicted"/>
<dbReference type="Proteomes" id="UP000044938">
    <property type="component" value="Unassembled WGS sequence"/>
</dbReference>
<evidence type="ECO:0000313" key="1">
    <source>
        <dbReference type="EMBL" id="COY06527.1"/>
    </source>
</evidence>
<evidence type="ECO:0000313" key="2">
    <source>
        <dbReference type="Proteomes" id="UP000044938"/>
    </source>
</evidence>
<dbReference type="AlphaFoldDB" id="A0A655JU61"/>
<protein>
    <submittedName>
        <fullName evidence="1">Uncharacterized protein</fullName>
    </submittedName>
</protein>
<gene>
    <name evidence="1" type="ORF">ERS007720_05098</name>
</gene>
<accession>A0A655JU61</accession>
<name>A0A655JU61_MYCTX</name>
<organism evidence="1 2">
    <name type="scientific">Mycobacterium tuberculosis</name>
    <dbReference type="NCBI Taxonomy" id="1773"/>
    <lineage>
        <taxon>Bacteria</taxon>
        <taxon>Bacillati</taxon>
        <taxon>Actinomycetota</taxon>
        <taxon>Actinomycetes</taxon>
        <taxon>Mycobacteriales</taxon>
        <taxon>Mycobacteriaceae</taxon>
        <taxon>Mycobacterium</taxon>
        <taxon>Mycobacterium tuberculosis complex</taxon>
    </lineage>
</organism>